<evidence type="ECO:0000256" key="7">
    <source>
        <dbReference type="HAMAP-Rule" id="MF_01416"/>
    </source>
</evidence>
<dbReference type="NCBIfam" id="TIGR01145">
    <property type="entry name" value="ATP_synt_delta"/>
    <property type="match status" value="1"/>
</dbReference>
<comment type="subcellular location">
    <subcellularLocation>
        <location evidence="7">Cell membrane</location>
        <topology evidence="7">Peripheral membrane protein</topology>
    </subcellularLocation>
    <subcellularLocation>
        <location evidence="1">Membrane</location>
    </subcellularLocation>
</comment>
<reference evidence="8" key="1">
    <citation type="submission" date="2023-06" db="EMBL/GenBank/DDBJ databases">
        <title>Genomic of Agaribacillus aureum.</title>
        <authorList>
            <person name="Wang G."/>
        </authorList>
    </citation>
    <scope>NUCLEOTIDE SEQUENCE</scope>
    <source>
        <strain evidence="8">BMA12</strain>
    </source>
</reference>
<keyword evidence="2 7" id="KW-0813">Transport</keyword>
<dbReference type="PANTHER" id="PTHR11910">
    <property type="entry name" value="ATP SYNTHASE DELTA CHAIN"/>
    <property type="match status" value="1"/>
</dbReference>
<keyword evidence="5 7" id="KW-0472">Membrane</keyword>
<sequence>MSDFKVASRYAKSLLDLSIEKDFVEEVHKDMQTFFDVCNSNRDFHLMLKNPIINHSKKLKILDEIFSKKFHHLSLSIFKLITSKQRESYLPSISRQFLLQYNIYKGVESAQVTTTFPLTEELRKEFVEAVEHMTGKKVDLKEIIDKDILGGYILKLGDRQVDDSLSGKLKELSLKFNHNPYIAAF</sequence>
<evidence type="ECO:0000256" key="4">
    <source>
        <dbReference type="ARBA" id="ARBA00023065"/>
    </source>
</evidence>
<accession>A0ABT8L8E2</accession>
<keyword evidence="6 7" id="KW-0066">ATP synthesis</keyword>
<keyword evidence="7" id="KW-0139">CF(1)</keyword>
<dbReference type="InterPro" id="IPR026015">
    <property type="entry name" value="ATP_synth_OSCP/delta_N_sf"/>
</dbReference>
<keyword evidence="4 7" id="KW-0406">Ion transport</keyword>
<dbReference type="HAMAP" id="MF_01416">
    <property type="entry name" value="ATP_synth_delta_bact"/>
    <property type="match status" value="1"/>
</dbReference>
<protein>
    <recommendedName>
        <fullName evidence="7">ATP synthase subunit delta</fullName>
    </recommendedName>
    <alternativeName>
        <fullName evidence="7">ATP synthase F(1) sector subunit delta</fullName>
    </alternativeName>
    <alternativeName>
        <fullName evidence="7">F-type ATPase subunit delta</fullName>
        <shortName evidence="7">F-ATPase subunit delta</shortName>
    </alternativeName>
</protein>
<evidence type="ECO:0000256" key="5">
    <source>
        <dbReference type="ARBA" id="ARBA00023136"/>
    </source>
</evidence>
<organism evidence="8 9">
    <name type="scientific">Agaribacillus aureus</name>
    <dbReference type="NCBI Taxonomy" id="3051825"/>
    <lineage>
        <taxon>Bacteria</taxon>
        <taxon>Pseudomonadati</taxon>
        <taxon>Bacteroidota</taxon>
        <taxon>Cytophagia</taxon>
        <taxon>Cytophagales</taxon>
        <taxon>Splendidivirgaceae</taxon>
        <taxon>Agaribacillus</taxon>
    </lineage>
</organism>
<comment type="function">
    <text evidence="7">This protein is part of the stalk that links CF(0) to CF(1). It either transmits conformational changes from CF(0) to CF(1) or is implicated in proton conduction.</text>
</comment>
<comment type="similarity">
    <text evidence="7">Belongs to the ATPase delta chain family.</text>
</comment>
<dbReference type="RefSeq" id="WP_346757993.1">
    <property type="nucleotide sequence ID" value="NZ_JAUJEB010000001.1"/>
</dbReference>
<proteinExistence type="inferred from homology"/>
<evidence type="ECO:0000313" key="8">
    <source>
        <dbReference type="EMBL" id="MDN5212676.1"/>
    </source>
</evidence>
<dbReference type="Proteomes" id="UP001172083">
    <property type="component" value="Unassembled WGS sequence"/>
</dbReference>
<evidence type="ECO:0000313" key="9">
    <source>
        <dbReference type="Proteomes" id="UP001172083"/>
    </source>
</evidence>
<evidence type="ECO:0000256" key="1">
    <source>
        <dbReference type="ARBA" id="ARBA00004370"/>
    </source>
</evidence>
<comment type="caution">
    <text evidence="8">The sequence shown here is derived from an EMBL/GenBank/DDBJ whole genome shotgun (WGS) entry which is preliminary data.</text>
</comment>
<dbReference type="PRINTS" id="PR00125">
    <property type="entry name" value="ATPASEDELTA"/>
</dbReference>
<gene>
    <name evidence="7 8" type="primary">atpH</name>
    <name evidence="8" type="ORF">QQ020_11490</name>
</gene>
<keyword evidence="7" id="KW-1003">Cell membrane</keyword>
<name>A0ABT8L8E2_9BACT</name>
<dbReference type="Pfam" id="PF00213">
    <property type="entry name" value="OSCP"/>
    <property type="match status" value="1"/>
</dbReference>
<dbReference type="PROSITE" id="PS00389">
    <property type="entry name" value="ATPASE_DELTA"/>
    <property type="match status" value="1"/>
</dbReference>
<keyword evidence="3 7" id="KW-0375">Hydrogen ion transport</keyword>
<evidence type="ECO:0000256" key="3">
    <source>
        <dbReference type="ARBA" id="ARBA00022781"/>
    </source>
</evidence>
<dbReference type="SUPFAM" id="SSF47928">
    <property type="entry name" value="N-terminal domain of the delta subunit of the F1F0-ATP synthase"/>
    <property type="match status" value="1"/>
</dbReference>
<keyword evidence="9" id="KW-1185">Reference proteome</keyword>
<evidence type="ECO:0000256" key="2">
    <source>
        <dbReference type="ARBA" id="ARBA00022448"/>
    </source>
</evidence>
<comment type="function">
    <text evidence="7">F(1)F(0) ATP synthase produces ATP from ADP in the presence of a proton or sodium gradient. F-type ATPases consist of two structural domains, F(1) containing the extramembraneous catalytic core and F(0) containing the membrane proton channel, linked together by a central stalk and a peripheral stalk. During catalysis, ATP synthesis in the catalytic domain of F(1) is coupled via a rotary mechanism of the central stalk subunits to proton translocation.</text>
</comment>
<dbReference type="InterPro" id="IPR020781">
    <property type="entry name" value="ATPase_OSCP/d_CS"/>
</dbReference>
<evidence type="ECO:0000256" key="6">
    <source>
        <dbReference type="ARBA" id="ARBA00023310"/>
    </source>
</evidence>
<dbReference type="Gene3D" id="1.10.520.20">
    <property type="entry name" value="N-terminal domain of the delta subunit of the F1F0-ATP synthase"/>
    <property type="match status" value="1"/>
</dbReference>
<dbReference type="InterPro" id="IPR000711">
    <property type="entry name" value="ATPase_OSCP/dsu"/>
</dbReference>
<dbReference type="EMBL" id="JAUJEB010000001">
    <property type="protein sequence ID" value="MDN5212676.1"/>
    <property type="molecule type" value="Genomic_DNA"/>
</dbReference>